<evidence type="ECO:0000313" key="2">
    <source>
        <dbReference type="EMBL" id="CAL4123601.1"/>
    </source>
</evidence>
<dbReference type="InterPro" id="IPR013087">
    <property type="entry name" value="Znf_C2H2_type"/>
</dbReference>
<dbReference type="AlphaFoldDB" id="A0AAV2RDY7"/>
<dbReference type="Proteomes" id="UP001497623">
    <property type="component" value="Unassembled WGS sequence"/>
</dbReference>
<accession>A0AAV2RDY7</accession>
<comment type="caution">
    <text evidence="2">The sequence shown here is derived from an EMBL/GenBank/DDBJ whole genome shotgun (WGS) entry which is preliminary data.</text>
</comment>
<sequence length="243" mass="27553">MNEMSSDENDDEFECSECDFKCKSENNIMQHNTIHPYTNDGVLDISRHGKFIKDDPDKNDTVVKLQAKLSSEEEIVSCTKLADSPKNNENKVKTEPISLKVVSTTEVLNENEIGNNIIKLEDIDIKQEDISNVSSCQINDSFNVISKTEVYSGNEIGNNIIWLEDIDIKQEDIPNVSSPQVNYYENIQPDQNLLSLIASKNRNINGRISKHIDFDKNLYIEDDIVDESGSILKQSEPSQSYMV</sequence>
<feature type="domain" description="C2H2-type" evidence="1">
    <location>
        <begin position="15"/>
        <end position="35"/>
    </location>
</feature>
<proteinExistence type="predicted"/>
<gene>
    <name evidence="2" type="ORF">MNOR_LOCUS24084</name>
</gene>
<name>A0AAV2RDY7_MEGNR</name>
<dbReference type="PROSITE" id="PS00028">
    <property type="entry name" value="ZINC_FINGER_C2H2_1"/>
    <property type="match status" value="1"/>
</dbReference>
<evidence type="ECO:0000313" key="3">
    <source>
        <dbReference type="Proteomes" id="UP001497623"/>
    </source>
</evidence>
<organism evidence="2 3">
    <name type="scientific">Meganyctiphanes norvegica</name>
    <name type="common">Northern krill</name>
    <name type="synonym">Thysanopoda norvegica</name>
    <dbReference type="NCBI Taxonomy" id="48144"/>
    <lineage>
        <taxon>Eukaryota</taxon>
        <taxon>Metazoa</taxon>
        <taxon>Ecdysozoa</taxon>
        <taxon>Arthropoda</taxon>
        <taxon>Crustacea</taxon>
        <taxon>Multicrustacea</taxon>
        <taxon>Malacostraca</taxon>
        <taxon>Eumalacostraca</taxon>
        <taxon>Eucarida</taxon>
        <taxon>Euphausiacea</taxon>
        <taxon>Euphausiidae</taxon>
        <taxon>Meganyctiphanes</taxon>
    </lineage>
</organism>
<protein>
    <recommendedName>
        <fullName evidence="1">C2H2-type domain-containing protein</fullName>
    </recommendedName>
</protein>
<keyword evidence="3" id="KW-1185">Reference proteome</keyword>
<dbReference type="EMBL" id="CAXKWB010021782">
    <property type="protein sequence ID" value="CAL4123601.1"/>
    <property type="molecule type" value="Genomic_DNA"/>
</dbReference>
<evidence type="ECO:0000259" key="1">
    <source>
        <dbReference type="PROSITE" id="PS00028"/>
    </source>
</evidence>
<reference evidence="2 3" key="1">
    <citation type="submission" date="2024-05" db="EMBL/GenBank/DDBJ databases">
        <authorList>
            <person name="Wallberg A."/>
        </authorList>
    </citation>
    <scope>NUCLEOTIDE SEQUENCE [LARGE SCALE GENOMIC DNA]</scope>
</reference>